<dbReference type="NCBIfam" id="TIGR00453">
    <property type="entry name" value="ispD"/>
    <property type="match status" value="1"/>
</dbReference>
<dbReference type="NCBIfam" id="NF001186">
    <property type="entry name" value="PRK00155.2-3"/>
    <property type="match status" value="1"/>
</dbReference>
<keyword evidence="5" id="KW-1185">Reference proteome</keyword>
<organism evidence="4 5">
    <name type="scientific">Pedobacter zeae</name>
    <dbReference type="NCBI Taxonomy" id="1737356"/>
    <lineage>
        <taxon>Bacteria</taxon>
        <taxon>Pseudomonadati</taxon>
        <taxon>Bacteroidota</taxon>
        <taxon>Sphingobacteriia</taxon>
        <taxon>Sphingobacteriales</taxon>
        <taxon>Sphingobacteriaceae</taxon>
        <taxon>Pedobacter</taxon>
    </lineage>
</organism>
<evidence type="ECO:0000313" key="5">
    <source>
        <dbReference type="Proteomes" id="UP000642938"/>
    </source>
</evidence>
<proteinExistence type="inferred from homology"/>
<protein>
    <recommendedName>
        <fullName evidence="3">2-C-methyl-D-erythritol 4-phosphate cytidylyltransferase</fullName>
        <ecNumber evidence="3">2.7.7.60</ecNumber>
    </recommendedName>
    <alternativeName>
        <fullName evidence="3">4-diphosphocytidyl-2C-methyl-D-erythritol synthase</fullName>
    </alternativeName>
    <alternativeName>
        <fullName evidence="3">MEP cytidylyltransferase</fullName>
        <shortName evidence="3">MCT</shortName>
    </alternativeName>
</protein>
<comment type="similarity">
    <text evidence="3">Belongs to the IspD/TarI cytidylyltransferase family. IspD subfamily.</text>
</comment>
<name>A0ABQ1XV40_9SPHI</name>
<gene>
    <name evidence="3 4" type="primary">ispD</name>
    <name evidence="4" type="ORF">GCM10007422_19070</name>
</gene>
<dbReference type="Pfam" id="PF01128">
    <property type="entry name" value="IspD"/>
    <property type="match status" value="1"/>
</dbReference>
<dbReference type="CDD" id="cd02516">
    <property type="entry name" value="CDP-ME_synthetase"/>
    <property type="match status" value="1"/>
</dbReference>
<dbReference type="RefSeq" id="WP_183760020.1">
    <property type="nucleotide sequence ID" value="NZ_BMHZ01000002.1"/>
</dbReference>
<comment type="caution">
    <text evidence="4">The sequence shown here is derived from an EMBL/GenBank/DDBJ whole genome shotgun (WGS) entry which is preliminary data.</text>
</comment>
<dbReference type="InterPro" id="IPR034683">
    <property type="entry name" value="IspD/TarI"/>
</dbReference>
<dbReference type="SUPFAM" id="SSF53448">
    <property type="entry name" value="Nucleotide-diphospho-sugar transferases"/>
    <property type="match status" value="1"/>
</dbReference>
<dbReference type="EC" id="2.7.7.60" evidence="3"/>
<feature type="site" description="Transition state stabilizer" evidence="3">
    <location>
        <position position="15"/>
    </location>
</feature>
<dbReference type="InterPro" id="IPR050088">
    <property type="entry name" value="IspD/TarI_cytidylyltransf_bact"/>
</dbReference>
<comment type="catalytic activity">
    <reaction evidence="3">
        <text>2-C-methyl-D-erythritol 4-phosphate + CTP + H(+) = 4-CDP-2-C-methyl-D-erythritol + diphosphate</text>
        <dbReference type="Rhea" id="RHEA:13429"/>
        <dbReference type="ChEBI" id="CHEBI:15378"/>
        <dbReference type="ChEBI" id="CHEBI:33019"/>
        <dbReference type="ChEBI" id="CHEBI:37563"/>
        <dbReference type="ChEBI" id="CHEBI:57823"/>
        <dbReference type="ChEBI" id="CHEBI:58262"/>
        <dbReference type="EC" id="2.7.7.60"/>
    </reaction>
</comment>
<feature type="site" description="Positions MEP for the nucleophilic attack" evidence="3">
    <location>
        <position position="151"/>
    </location>
</feature>
<comment type="function">
    <text evidence="3">Catalyzes the formation of 4-diphosphocytidyl-2-C-methyl-D-erythritol from CTP and 2-C-methyl-D-erythritol 4-phosphate (MEP).</text>
</comment>
<reference evidence="5" key="1">
    <citation type="journal article" date="2019" name="Int. J. Syst. Evol. Microbiol.">
        <title>The Global Catalogue of Microorganisms (GCM) 10K type strain sequencing project: providing services to taxonomists for standard genome sequencing and annotation.</title>
        <authorList>
            <consortium name="The Broad Institute Genomics Platform"/>
            <consortium name="The Broad Institute Genome Sequencing Center for Infectious Disease"/>
            <person name="Wu L."/>
            <person name="Ma J."/>
        </authorList>
    </citation>
    <scope>NUCLEOTIDE SEQUENCE [LARGE SCALE GENOMIC DNA]</scope>
    <source>
        <strain evidence="5">CGMCC 1.15287</strain>
    </source>
</reference>
<dbReference type="PANTHER" id="PTHR32125">
    <property type="entry name" value="2-C-METHYL-D-ERYTHRITOL 4-PHOSPHATE CYTIDYLYLTRANSFERASE, CHLOROPLASTIC"/>
    <property type="match status" value="1"/>
</dbReference>
<accession>A0ABQ1XV40</accession>
<evidence type="ECO:0000256" key="2">
    <source>
        <dbReference type="ARBA" id="ARBA00022695"/>
    </source>
</evidence>
<dbReference type="Proteomes" id="UP000642938">
    <property type="component" value="Unassembled WGS sequence"/>
</dbReference>
<keyword evidence="1 3" id="KW-0808">Transferase</keyword>
<dbReference type="PANTHER" id="PTHR32125:SF4">
    <property type="entry name" value="2-C-METHYL-D-ERYTHRITOL 4-PHOSPHATE CYTIDYLYLTRANSFERASE, CHLOROPLASTIC"/>
    <property type="match status" value="1"/>
</dbReference>
<feature type="site" description="Transition state stabilizer" evidence="3">
    <location>
        <position position="22"/>
    </location>
</feature>
<evidence type="ECO:0000256" key="1">
    <source>
        <dbReference type="ARBA" id="ARBA00022679"/>
    </source>
</evidence>
<dbReference type="InterPro" id="IPR029044">
    <property type="entry name" value="Nucleotide-diphossugar_trans"/>
</dbReference>
<dbReference type="HAMAP" id="MF_00108">
    <property type="entry name" value="IspD"/>
    <property type="match status" value="1"/>
</dbReference>
<evidence type="ECO:0000313" key="4">
    <source>
        <dbReference type="EMBL" id="GGH03792.1"/>
    </source>
</evidence>
<dbReference type="GO" id="GO:0016779">
    <property type="term" value="F:nucleotidyltransferase activity"/>
    <property type="evidence" value="ECO:0007669"/>
    <property type="project" value="UniProtKB-KW"/>
</dbReference>
<comment type="pathway">
    <text evidence="3">Isoprenoid biosynthesis; isopentenyl diphosphate biosynthesis via DXP pathway; isopentenyl diphosphate from 1-deoxy-D-xylulose 5-phosphate: step 2/6.</text>
</comment>
<dbReference type="EMBL" id="BMHZ01000002">
    <property type="protein sequence ID" value="GGH03792.1"/>
    <property type="molecule type" value="Genomic_DNA"/>
</dbReference>
<keyword evidence="2 3" id="KW-0548">Nucleotidyltransferase</keyword>
<sequence>MKDYAIIVAGGSGNRMQTETPKQFLLLKNLPVLMHTIKAFAQSDTQPKILLVLGKDQQDSWAHLCEEFNFDIPHEIIDGGKERFHSVKNAIQTIEGDGFVAIHDAVRPLVSKSLIDNCFKAAKVQGNVIAAIPSSDSVRISRDQKTSALKRDEVYLVQTPQTFNINVIKEAYNQDFANHFTDDASVVESIGYGINIIEGERENLKITYPIDLELAELLLKNSECKKEL</sequence>
<dbReference type="Gene3D" id="3.90.550.10">
    <property type="entry name" value="Spore Coat Polysaccharide Biosynthesis Protein SpsA, Chain A"/>
    <property type="match status" value="1"/>
</dbReference>
<dbReference type="InterPro" id="IPR001228">
    <property type="entry name" value="IspD"/>
</dbReference>
<keyword evidence="3" id="KW-0414">Isoprene biosynthesis</keyword>
<evidence type="ECO:0000256" key="3">
    <source>
        <dbReference type="HAMAP-Rule" id="MF_00108"/>
    </source>
</evidence>
<feature type="site" description="Positions MEP for the nucleophilic attack" evidence="3">
    <location>
        <position position="205"/>
    </location>
</feature>